<protein>
    <submittedName>
        <fullName evidence="8">Mesothelin-like protein</fullName>
    </submittedName>
</protein>
<accession>A0A8C2T207</accession>
<feature type="compositionally biased region" description="Polar residues" evidence="7">
    <location>
        <begin position="487"/>
        <end position="506"/>
    </location>
</feature>
<keyword evidence="5" id="KW-0472">Membrane</keyword>
<dbReference type="GO" id="GO:0009986">
    <property type="term" value="C:cell surface"/>
    <property type="evidence" value="ECO:0007669"/>
    <property type="project" value="TreeGrafter"/>
</dbReference>
<proteinExistence type="inferred from homology"/>
<keyword evidence="3" id="KW-0732">Signal</keyword>
<dbReference type="GO" id="GO:0007160">
    <property type="term" value="P:cell-matrix adhesion"/>
    <property type="evidence" value="ECO:0007669"/>
    <property type="project" value="TreeGrafter"/>
</dbReference>
<keyword evidence="6" id="KW-0325">Glycoprotein</keyword>
<dbReference type="InterPro" id="IPR010335">
    <property type="entry name" value="Mesothelin"/>
</dbReference>
<evidence type="ECO:0000256" key="6">
    <source>
        <dbReference type="ARBA" id="ARBA00023180"/>
    </source>
</evidence>
<evidence type="ECO:0000256" key="7">
    <source>
        <dbReference type="SAM" id="MobiDB-lite"/>
    </source>
</evidence>
<evidence type="ECO:0000256" key="2">
    <source>
        <dbReference type="ARBA" id="ARBA00011016"/>
    </source>
</evidence>
<reference evidence="8" key="1">
    <citation type="submission" date="2015-11" db="EMBL/GenBank/DDBJ databases">
        <authorList>
            <consortium name="International Coturnix japonica Genome Analysis Consortium"/>
            <person name="Warren W."/>
            <person name="Burt D.W."/>
            <person name="Antin P.B."/>
            <person name="Lanford R."/>
            <person name="Gros J."/>
            <person name="Wilson R.K."/>
        </authorList>
    </citation>
    <scope>NUCLEOTIDE SEQUENCE [LARGE SCALE GENOMIC DNA]</scope>
</reference>
<evidence type="ECO:0000256" key="3">
    <source>
        <dbReference type="ARBA" id="ARBA00022729"/>
    </source>
</evidence>
<dbReference type="Ensembl" id="ENSCJPT00005009404.1">
    <property type="protein sequence ID" value="ENSCJPP00005005889.1"/>
    <property type="gene ID" value="ENSCJPG00005005567.1"/>
</dbReference>
<dbReference type="GO" id="GO:0016020">
    <property type="term" value="C:membrane"/>
    <property type="evidence" value="ECO:0007669"/>
    <property type="project" value="UniProtKB-SubCell"/>
</dbReference>
<evidence type="ECO:0000256" key="5">
    <source>
        <dbReference type="ARBA" id="ARBA00023136"/>
    </source>
</evidence>
<sequence length="767" mass="81589">MGLAQIQQGIPLSQNLGSTGFCLTPSPRHFHCSWSIASSLRHTLPAFCHASFVTNLFVIRLPCHSLGVLVCTMEPGTITASHPRILEHLKLCPMLTGAQRDAVNAVLLGGSTVYGHPSGWDLETLQRLGTLCLPWQAVREAFARSIAATYSTQGWVQREQTLALLTTIAMPASNAPSTPAGCKQGPITSRVLSDSLLLVDYDSPEKFYHCLSDSVLQTDLENVLELPLPGEYIWALKKRLQEVYPMGIPDAQLRKLRRLSRLYSPQEISQWQVTTADTLCALLNPSDGKWNSTQQLITRFLELGGNLTGPSLQLIGGTFLCNLNEEQIEKIPPEAIGAGELNISSCSQSKKDQFYSKAKQAFASQAGTKMYYVQMRPYLGGAPAEDLKDLAEIGVDMDIDTFLALNPNELQKLSVLDVKNLLGTNLQQLKEAENETAVMCWVKKQFQQELDQILGIGLQGGIEEPPTTIPTTTPPPFTTATIPITTSSPKAPTPNAASPTFPHTTQPSSAVTTITSTTASSSITPCSTHQPTTSKSPASTLLTTILTAVSPNATSPSPAPSPAVTHSATTTSTDVPNPTGTIHSTGTPLVSPAPGGTTGPAPAPCNNTTPSSPCTLVPKPTSVPAATTTTTATEMSPPSHKPTIPLPNTTASTQSTSSSTIKTTTIICKTGTPPTSLSPSSTTSSTEITKKAPVDAPETPKPPPGGYINLKPEPGKFYVLGTGKGLGANMGSKVFTNKQQLICLFPGQIQYCFSQGKDLRVPYFSCT</sequence>
<evidence type="ECO:0000313" key="8">
    <source>
        <dbReference type="Ensembl" id="ENSCJPP00005005889.1"/>
    </source>
</evidence>
<organism evidence="8 9">
    <name type="scientific">Coturnix japonica</name>
    <name type="common">Japanese quail</name>
    <name type="synonym">Coturnix coturnix japonica</name>
    <dbReference type="NCBI Taxonomy" id="93934"/>
    <lineage>
        <taxon>Eukaryota</taxon>
        <taxon>Metazoa</taxon>
        <taxon>Chordata</taxon>
        <taxon>Craniata</taxon>
        <taxon>Vertebrata</taxon>
        <taxon>Euteleostomi</taxon>
        <taxon>Archelosauria</taxon>
        <taxon>Archosauria</taxon>
        <taxon>Dinosauria</taxon>
        <taxon>Saurischia</taxon>
        <taxon>Theropoda</taxon>
        <taxon>Coelurosauria</taxon>
        <taxon>Aves</taxon>
        <taxon>Neognathae</taxon>
        <taxon>Galloanserae</taxon>
        <taxon>Galliformes</taxon>
        <taxon>Phasianidae</taxon>
        <taxon>Perdicinae</taxon>
        <taxon>Coturnix</taxon>
    </lineage>
</organism>
<dbReference type="AlphaFoldDB" id="A0A8C2T207"/>
<evidence type="ECO:0000256" key="4">
    <source>
        <dbReference type="ARBA" id="ARBA00022889"/>
    </source>
</evidence>
<feature type="compositionally biased region" description="Low complexity" evidence="7">
    <location>
        <begin position="649"/>
        <end position="686"/>
    </location>
</feature>
<dbReference type="Pfam" id="PF06060">
    <property type="entry name" value="Mesothelin"/>
    <property type="match status" value="1"/>
</dbReference>
<dbReference type="InterPro" id="IPR026664">
    <property type="entry name" value="Stereocilin-rel"/>
</dbReference>
<evidence type="ECO:0000313" key="9">
    <source>
        <dbReference type="Proteomes" id="UP000694412"/>
    </source>
</evidence>
<reference evidence="8" key="3">
    <citation type="submission" date="2025-09" db="UniProtKB">
        <authorList>
            <consortium name="Ensembl"/>
        </authorList>
    </citation>
    <scope>IDENTIFICATION</scope>
</reference>
<name>A0A8C2T207_COTJA</name>
<keyword evidence="9" id="KW-1185">Reference proteome</keyword>
<feature type="compositionally biased region" description="Low complexity" evidence="7">
    <location>
        <begin position="547"/>
        <end position="576"/>
    </location>
</feature>
<feature type="region of interest" description="Disordered" evidence="7">
    <location>
        <begin position="484"/>
        <end position="710"/>
    </location>
</feature>
<feature type="compositionally biased region" description="Polar residues" evidence="7">
    <location>
        <begin position="529"/>
        <end position="546"/>
    </location>
</feature>
<comment type="similarity">
    <text evidence="2">Belongs to the mesothelin family.</text>
</comment>
<feature type="compositionally biased region" description="Low complexity" evidence="7">
    <location>
        <begin position="507"/>
        <end position="528"/>
    </location>
</feature>
<evidence type="ECO:0000256" key="1">
    <source>
        <dbReference type="ARBA" id="ARBA00004370"/>
    </source>
</evidence>
<comment type="subcellular location">
    <subcellularLocation>
        <location evidence="1">Membrane</location>
    </subcellularLocation>
</comment>
<keyword evidence="4" id="KW-0130">Cell adhesion</keyword>
<reference evidence="8" key="2">
    <citation type="submission" date="2025-08" db="UniProtKB">
        <authorList>
            <consortium name="Ensembl"/>
        </authorList>
    </citation>
    <scope>IDENTIFICATION</scope>
</reference>
<feature type="compositionally biased region" description="Polar residues" evidence="7">
    <location>
        <begin position="605"/>
        <end position="614"/>
    </location>
</feature>
<dbReference type="GeneTree" id="ENSGT00950000182957"/>
<dbReference type="PANTHER" id="PTHR23412:SF15">
    <property type="entry name" value="MESOTHELIN-LIKE PROTEIN"/>
    <property type="match status" value="1"/>
</dbReference>
<dbReference type="Proteomes" id="UP000694412">
    <property type="component" value="Chromosome 14"/>
</dbReference>
<feature type="compositionally biased region" description="Polar residues" evidence="7">
    <location>
        <begin position="578"/>
        <end position="588"/>
    </location>
</feature>
<dbReference type="PANTHER" id="PTHR23412">
    <property type="entry name" value="STEREOCILIN RELATED"/>
    <property type="match status" value="1"/>
</dbReference>